<evidence type="ECO:0000256" key="2">
    <source>
        <dbReference type="RuleBase" id="RU003749"/>
    </source>
</evidence>
<feature type="region of interest" description="Disordered" evidence="3">
    <location>
        <begin position="1"/>
        <end position="55"/>
    </location>
</feature>
<dbReference type="Gene3D" id="3.30.750.24">
    <property type="entry name" value="STAS domain"/>
    <property type="match status" value="1"/>
</dbReference>
<evidence type="ECO:0000259" key="4">
    <source>
        <dbReference type="PROSITE" id="PS50801"/>
    </source>
</evidence>
<dbReference type="InterPro" id="IPR002645">
    <property type="entry name" value="STAS_dom"/>
</dbReference>
<dbReference type="GO" id="GO:0043856">
    <property type="term" value="F:anti-sigma factor antagonist activity"/>
    <property type="evidence" value="ECO:0007669"/>
    <property type="project" value="InterPro"/>
</dbReference>
<comment type="caution">
    <text evidence="5">The sequence shown here is derived from an EMBL/GenBank/DDBJ whole genome shotgun (WGS) entry which is preliminary data.</text>
</comment>
<feature type="domain" description="STAS" evidence="4">
    <location>
        <begin position="82"/>
        <end position="190"/>
    </location>
</feature>
<evidence type="ECO:0000313" key="6">
    <source>
        <dbReference type="Proteomes" id="UP000442990"/>
    </source>
</evidence>
<dbReference type="NCBIfam" id="TIGR00377">
    <property type="entry name" value="ant_ant_sig"/>
    <property type="match status" value="1"/>
</dbReference>
<dbReference type="SUPFAM" id="SSF52091">
    <property type="entry name" value="SpoIIaa-like"/>
    <property type="match status" value="1"/>
</dbReference>
<dbReference type="PANTHER" id="PTHR33495">
    <property type="entry name" value="ANTI-SIGMA FACTOR ANTAGONIST TM_1081-RELATED-RELATED"/>
    <property type="match status" value="1"/>
</dbReference>
<dbReference type="InterPro" id="IPR036513">
    <property type="entry name" value="STAS_dom_sf"/>
</dbReference>
<protein>
    <recommendedName>
        <fullName evidence="2">Anti-sigma factor antagonist</fullName>
    </recommendedName>
</protein>
<dbReference type="Proteomes" id="UP000442990">
    <property type="component" value="Unassembled WGS sequence"/>
</dbReference>
<reference evidence="5 6" key="1">
    <citation type="submission" date="2019-09" db="EMBL/GenBank/DDBJ databases">
        <title>Isolation and identification of active actinomycetes.</title>
        <authorList>
            <person name="Yu Z."/>
            <person name="Han C."/>
            <person name="Yu B."/>
        </authorList>
    </citation>
    <scope>NUCLEOTIDE SEQUENCE [LARGE SCALE GENOMIC DNA]</scope>
    <source>
        <strain evidence="5 6">NEAU-H2</strain>
    </source>
</reference>
<gene>
    <name evidence="5" type="ORF">F8144_03800</name>
</gene>
<dbReference type="Pfam" id="PF01740">
    <property type="entry name" value="STAS"/>
    <property type="match status" value="1"/>
</dbReference>
<comment type="similarity">
    <text evidence="1 2">Belongs to the anti-sigma-factor antagonist family.</text>
</comment>
<dbReference type="EMBL" id="WBKG01000002">
    <property type="protein sequence ID" value="KAB1990184.1"/>
    <property type="molecule type" value="Genomic_DNA"/>
</dbReference>
<dbReference type="AlphaFoldDB" id="A0A7J5DND4"/>
<dbReference type="InterPro" id="IPR003658">
    <property type="entry name" value="Anti-sigma_ant"/>
</dbReference>
<sequence length="190" mass="19715">MSMCSMPASRHCSCPSPLEGSRSPGGTGPAARPVTPGRQDLTQPSALTVPGTGQDRHQVVSVVEDAGEIVVESEKTYRPHPLEVASSASGGIVVVTVSGAIDHASVGPLVQALDSGRLAGRSCVIVDMQHVSFMDSSGINAFLATHRDLTRAGGWLRLAGVPDSVRRTLRRVGVDAVIPCYPGLREALAA</sequence>
<evidence type="ECO:0000256" key="1">
    <source>
        <dbReference type="ARBA" id="ARBA00009013"/>
    </source>
</evidence>
<accession>A0A7J5DND4</accession>
<organism evidence="5 6">
    <name type="scientific">Streptomyces triticiradicis</name>
    <dbReference type="NCBI Taxonomy" id="2651189"/>
    <lineage>
        <taxon>Bacteria</taxon>
        <taxon>Bacillati</taxon>
        <taxon>Actinomycetota</taxon>
        <taxon>Actinomycetes</taxon>
        <taxon>Kitasatosporales</taxon>
        <taxon>Streptomycetaceae</taxon>
        <taxon>Streptomyces</taxon>
    </lineage>
</organism>
<evidence type="ECO:0000313" key="5">
    <source>
        <dbReference type="EMBL" id="KAB1990184.1"/>
    </source>
</evidence>
<dbReference type="CDD" id="cd07043">
    <property type="entry name" value="STAS_anti-anti-sigma_factors"/>
    <property type="match status" value="1"/>
</dbReference>
<evidence type="ECO:0000256" key="3">
    <source>
        <dbReference type="SAM" id="MobiDB-lite"/>
    </source>
</evidence>
<name>A0A7J5DND4_9ACTN</name>
<keyword evidence="6" id="KW-1185">Reference proteome</keyword>
<dbReference type="PROSITE" id="PS50801">
    <property type="entry name" value="STAS"/>
    <property type="match status" value="1"/>
</dbReference>
<dbReference type="PANTHER" id="PTHR33495:SF2">
    <property type="entry name" value="ANTI-SIGMA FACTOR ANTAGONIST TM_1081-RELATED"/>
    <property type="match status" value="1"/>
</dbReference>
<proteinExistence type="inferred from homology"/>